<keyword evidence="5 10" id="KW-0067">ATP-binding</keyword>
<evidence type="ECO:0000256" key="3">
    <source>
        <dbReference type="ARBA" id="ARBA00022598"/>
    </source>
</evidence>
<dbReference type="InterPro" id="IPR002305">
    <property type="entry name" value="aa-tRNA-synth_Ic"/>
</dbReference>
<gene>
    <name evidence="11" type="primary">trpS</name>
    <name evidence="11" type="ORF">IAD41_03730</name>
</gene>
<dbReference type="CDD" id="cd00806">
    <property type="entry name" value="TrpRS_core"/>
    <property type="match status" value="1"/>
</dbReference>
<comment type="catalytic activity">
    <reaction evidence="8">
        <text>tRNA(Trp) + L-tryptophan + ATP = L-tryptophyl-tRNA(Trp) + AMP + diphosphate + H(+)</text>
        <dbReference type="Rhea" id="RHEA:24080"/>
        <dbReference type="Rhea" id="RHEA-COMP:9671"/>
        <dbReference type="Rhea" id="RHEA-COMP:9705"/>
        <dbReference type="ChEBI" id="CHEBI:15378"/>
        <dbReference type="ChEBI" id="CHEBI:30616"/>
        <dbReference type="ChEBI" id="CHEBI:33019"/>
        <dbReference type="ChEBI" id="CHEBI:57912"/>
        <dbReference type="ChEBI" id="CHEBI:78442"/>
        <dbReference type="ChEBI" id="CHEBI:78535"/>
        <dbReference type="ChEBI" id="CHEBI:456215"/>
        <dbReference type="EC" id="6.1.1.2"/>
    </reaction>
</comment>
<dbReference type="AlphaFoldDB" id="A0A9D1FVI2"/>
<dbReference type="PRINTS" id="PR01039">
    <property type="entry name" value="TRNASYNTHTRP"/>
</dbReference>
<sequence length="333" mass="38247">MNKRIVSGMRSTGKLHLGHYLGVIQNWVELQKKYESFFFVADWHALTTKYDKTENLKNDVVDVVIDWLSCGIDPEISTIYVQSLVPEIAELNIYLSMVTPQNWVERDPTLKDMAKILRTKEGANSQISYGLMGYPVLMSADIMMFNSSYVPVGIDQVAHIEITRDIARRFNNIYKCDFFNEPEPILNHCSLICGLDGNKMGKSFENDIKISDTAEVTAKKVMSAITDRSRMRRDDPGHPQDCEVAFKYWEIFGTPEQIETVKCECEKGLRGCADCKRQLGAVINEKMAPMREKRAYYEAHPEVVHKIIREGSERARSEAQKVLKEVRRLINMY</sequence>
<dbReference type="Pfam" id="PF00579">
    <property type="entry name" value="tRNA-synt_1b"/>
    <property type="match status" value="1"/>
</dbReference>
<dbReference type="InterPro" id="IPR014729">
    <property type="entry name" value="Rossmann-like_a/b/a_fold"/>
</dbReference>
<dbReference type="GO" id="GO:0006436">
    <property type="term" value="P:tryptophanyl-tRNA aminoacylation"/>
    <property type="evidence" value="ECO:0007669"/>
    <property type="project" value="UniProtKB-UniRule"/>
</dbReference>
<dbReference type="EC" id="6.1.1.2" evidence="2 9"/>
<dbReference type="Proteomes" id="UP000824139">
    <property type="component" value="Unassembled WGS sequence"/>
</dbReference>
<keyword evidence="4 10" id="KW-0547">Nucleotide-binding</keyword>
<dbReference type="Gene3D" id="1.10.240.10">
    <property type="entry name" value="Tyrosyl-Transfer RNA Synthetase"/>
    <property type="match status" value="1"/>
</dbReference>
<dbReference type="NCBIfam" id="TIGR00233">
    <property type="entry name" value="trpS"/>
    <property type="match status" value="1"/>
</dbReference>
<dbReference type="GO" id="GO:0005829">
    <property type="term" value="C:cytosol"/>
    <property type="evidence" value="ECO:0007669"/>
    <property type="project" value="TreeGrafter"/>
</dbReference>
<keyword evidence="6 10" id="KW-0648">Protein biosynthesis</keyword>
<evidence type="ECO:0000256" key="5">
    <source>
        <dbReference type="ARBA" id="ARBA00022840"/>
    </source>
</evidence>
<proteinExistence type="inferred from homology"/>
<reference evidence="11" key="1">
    <citation type="submission" date="2020-10" db="EMBL/GenBank/DDBJ databases">
        <authorList>
            <person name="Gilroy R."/>
        </authorList>
    </citation>
    <scope>NUCLEOTIDE SEQUENCE</scope>
    <source>
        <strain evidence="11">CHK152-2994</strain>
    </source>
</reference>
<keyword evidence="7 10" id="KW-0030">Aminoacyl-tRNA synthetase</keyword>
<dbReference type="GO" id="GO:0004830">
    <property type="term" value="F:tryptophan-tRNA ligase activity"/>
    <property type="evidence" value="ECO:0007669"/>
    <property type="project" value="UniProtKB-UniRule"/>
</dbReference>
<evidence type="ECO:0000313" key="12">
    <source>
        <dbReference type="Proteomes" id="UP000824139"/>
    </source>
</evidence>
<keyword evidence="3 10" id="KW-0436">Ligase</keyword>
<evidence type="ECO:0000256" key="6">
    <source>
        <dbReference type="ARBA" id="ARBA00022917"/>
    </source>
</evidence>
<evidence type="ECO:0000256" key="2">
    <source>
        <dbReference type="ARBA" id="ARBA00013161"/>
    </source>
</evidence>
<evidence type="ECO:0000313" key="11">
    <source>
        <dbReference type="EMBL" id="HIS82698.1"/>
    </source>
</evidence>
<dbReference type="SUPFAM" id="SSF52374">
    <property type="entry name" value="Nucleotidylyl transferase"/>
    <property type="match status" value="1"/>
</dbReference>
<dbReference type="Gene3D" id="3.40.50.620">
    <property type="entry name" value="HUPs"/>
    <property type="match status" value="1"/>
</dbReference>
<dbReference type="InterPro" id="IPR050203">
    <property type="entry name" value="Trp-tRNA_synthetase"/>
</dbReference>
<comment type="similarity">
    <text evidence="1 10">Belongs to the class-I aminoacyl-tRNA synthetase family.</text>
</comment>
<reference evidence="11" key="2">
    <citation type="journal article" date="2021" name="PeerJ">
        <title>Extensive microbial diversity within the chicken gut microbiome revealed by metagenomics and culture.</title>
        <authorList>
            <person name="Gilroy R."/>
            <person name="Ravi A."/>
            <person name="Getino M."/>
            <person name="Pursley I."/>
            <person name="Horton D.L."/>
            <person name="Alikhan N.F."/>
            <person name="Baker D."/>
            <person name="Gharbi K."/>
            <person name="Hall N."/>
            <person name="Watson M."/>
            <person name="Adriaenssens E.M."/>
            <person name="Foster-Nyarko E."/>
            <person name="Jarju S."/>
            <person name="Secka A."/>
            <person name="Antonio M."/>
            <person name="Oren A."/>
            <person name="Chaudhuri R.R."/>
            <person name="La Ragione R."/>
            <person name="Hildebrand F."/>
            <person name="Pallen M.J."/>
        </authorList>
    </citation>
    <scope>NUCLEOTIDE SEQUENCE</scope>
    <source>
        <strain evidence="11">CHK152-2994</strain>
    </source>
</reference>
<evidence type="ECO:0000256" key="10">
    <source>
        <dbReference type="RuleBase" id="RU363036"/>
    </source>
</evidence>
<evidence type="ECO:0000256" key="1">
    <source>
        <dbReference type="ARBA" id="ARBA00005594"/>
    </source>
</evidence>
<protein>
    <recommendedName>
        <fullName evidence="2 9">Tryptophan--tRNA ligase</fullName>
        <ecNumber evidence="2 9">6.1.1.2</ecNumber>
    </recommendedName>
</protein>
<dbReference type="GO" id="GO:0005524">
    <property type="term" value="F:ATP binding"/>
    <property type="evidence" value="ECO:0007669"/>
    <property type="project" value="UniProtKB-KW"/>
</dbReference>
<evidence type="ECO:0000256" key="7">
    <source>
        <dbReference type="ARBA" id="ARBA00023146"/>
    </source>
</evidence>
<dbReference type="EMBL" id="DVJO01000079">
    <property type="protein sequence ID" value="HIS82698.1"/>
    <property type="molecule type" value="Genomic_DNA"/>
</dbReference>
<evidence type="ECO:0000256" key="8">
    <source>
        <dbReference type="ARBA" id="ARBA00049929"/>
    </source>
</evidence>
<dbReference type="InterPro" id="IPR002306">
    <property type="entry name" value="Trp-tRNA-ligase"/>
</dbReference>
<evidence type="ECO:0000256" key="4">
    <source>
        <dbReference type="ARBA" id="ARBA00022741"/>
    </source>
</evidence>
<accession>A0A9D1FVI2</accession>
<dbReference type="PANTHER" id="PTHR43766:SF1">
    <property type="entry name" value="TRYPTOPHAN--TRNA LIGASE, MITOCHONDRIAL"/>
    <property type="match status" value="1"/>
</dbReference>
<name>A0A9D1FVI2_9BACT</name>
<organism evidence="11 12">
    <name type="scientific">Candidatus Scatenecus faecavium</name>
    <dbReference type="NCBI Taxonomy" id="2840915"/>
    <lineage>
        <taxon>Bacteria</taxon>
        <taxon>Candidatus Scatenecus</taxon>
    </lineage>
</organism>
<comment type="caution">
    <text evidence="11">The sequence shown here is derived from an EMBL/GenBank/DDBJ whole genome shotgun (WGS) entry which is preliminary data.</text>
</comment>
<evidence type="ECO:0000256" key="9">
    <source>
        <dbReference type="NCBIfam" id="TIGR00233"/>
    </source>
</evidence>
<dbReference type="PANTHER" id="PTHR43766">
    <property type="entry name" value="TRYPTOPHAN--TRNA LIGASE, MITOCHONDRIAL"/>
    <property type="match status" value="1"/>
</dbReference>
<dbReference type="FunFam" id="1.10.240.10:FF:000005">
    <property type="entry name" value="Tryptophan--tRNA ligase"/>
    <property type="match status" value="1"/>
</dbReference>